<reference evidence="2" key="1">
    <citation type="journal article" date="2020" name="Stud. Mycol.">
        <title>101 Dothideomycetes genomes: a test case for predicting lifestyles and emergence of pathogens.</title>
        <authorList>
            <person name="Haridas S."/>
            <person name="Albert R."/>
            <person name="Binder M."/>
            <person name="Bloem J."/>
            <person name="Labutti K."/>
            <person name="Salamov A."/>
            <person name="Andreopoulos B."/>
            <person name="Baker S."/>
            <person name="Barry K."/>
            <person name="Bills G."/>
            <person name="Bluhm B."/>
            <person name="Cannon C."/>
            <person name="Castanera R."/>
            <person name="Culley D."/>
            <person name="Daum C."/>
            <person name="Ezra D."/>
            <person name="Gonzalez J."/>
            <person name="Henrissat B."/>
            <person name="Kuo A."/>
            <person name="Liang C."/>
            <person name="Lipzen A."/>
            <person name="Lutzoni F."/>
            <person name="Magnuson J."/>
            <person name="Mondo S."/>
            <person name="Nolan M."/>
            <person name="Ohm R."/>
            <person name="Pangilinan J."/>
            <person name="Park H.-J."/>
            <person name="Ramirez L."/>
            <person name="Alfaro M."/>
            <person name="Sun H."/>
            <person name="Tritt A."/>
            <person name="Yoshinaga Y."/>
            <person name="Zwiers L.-H."/>
            <person name="Turgeon B."/>
            <person name="Goodwin S."/>
            <person name="Spatafora J."/>
            <person name="Crous P."/>
            <person name="Grigoriev I."/>
        </authorList>
    </citation>
    <scope>NUCLEOTIDE SEQUENCE</scope>
    <source>
        <strain evidence="2">CBS 115976</strain>
    </source>
</reference>
<evidence type="ECO:0008006" key="4">
    <source>
        <dbReference type="Google" id="ProtNLM"/>
    </source>
</evidence>
<dbReference type="EMBL" id="MU004231">
    <property type="protein sequence ID" value="KAF2673064.1"/>
    <property type="molecule type" value="Genomic_DNA"/>
</dbReference>
<dbReference type="Pfam" id="PF14027">
    <property type="entry name" value="Questin_oxidase"/>
    <property type="match status" value="1"/>
</dbReference>
<proteinExistence type="predicted"/>
<dbReference type="Proteomes" id="UP000799302">
    <property type="component" value="Unassembled WGS sequence"/>
</dbReference>
<organism evidence="2 3">
    <name type="scientific">Microthyrium microscopicum</name>
    <dbReference type="NCBI Taxonomy" id="703497"/>
    <lineage>
        <taxon>Eukaryota</taxon>
        <taxon>Fungi</taxon>
        <taxon>Dikarya</taxon>
        <taxon>Ascomycota</taxon>
        <taxon>Pezizomycotina</taxon>
        <taxon>Dothideomycetes</taxon>
        <taxon>Dothideomycetes incertae sedis</taxon>
        <taxon>Microthyriales</taxon>
        <taxon>Microthyriaceae</taxon>
        <taxon>Microthyrium</taxon>
    </lineage>
</organism>
<dbReference type="OrthoDB" id="10004862at2759"/>
<evidence type="ECO:0000313" key="3">
    <source>
        <dbReference type="Proteomes" id="UP000799302"/>
    </source>
</evidence>
<gene>
    <name evidence="2" type="ORF">BT63DRAFT_421257</name>
</gene>
<keyword evidence="3" id="KW-1185">Reference proteome</keyword>
<evidence type="ECO:0000313" key="2">
    <source>
        <dbReference type="EMBL" id="KAF2673064.1"/>
    </source>
</evidence>
<accession>A0A6A6UQ75</accession>
<dbReference type="GO" id="GO:0016491">
    <property type="term" value="F:oxidoreductase activity"/>
    <property type="evidence" value="ECO:0007669"/>
    <property type="project" value="UniProtKB-KW"/>
</dbReference>
<dbReference type="PANTHER" id="PTHR35870">
    <property type="entry name" value="PROTEIN, PUTATIVE (AFU_ORTHOLOGUE AFUA_5G03330)-RELATED"/>
    <property type="match status" value="1"/>
</dbReference>
<dbReference type="PANTHER" id="PTHR35870:SF1">
    <property type="entry name" value="PROTEIN, PUTATIVE (AFU_ORTHOLOGUE AFUA_5G03330)-RELATED"/>
    <property type="match status" value="1"/>
</dbReference>
<dbReference type="AlphaFoldDB" id="A0A6A6UQ75"/>
<name>A0A6A6UQ75_9PEZI</name>
<keyword evidence="1" id="KW-0560">Oxidoreductase</keyword>
<protein>
    <recommendedName>
        <fullName evidence="4">HypA-like protein</fullName>
    </recommendedName>
</protein>
<sequence length="444" mass="49990">MASPSTIDIVGSKPVFGVKSIADGAAKKASELLQENHELHHIFFNDQGFHNHIVHHILSLYALGASPELLKTMYDENANYQRPAMKEEKKVVQAMHDPAKFKECLGDENHYTDYLVFFQDEMTTKGWENVINEYLFADNDLSNDLLVRTFSGFLHPLIHLGFGIEYSQPAIIAEALAEACVHSTWITPLYIKSEELANAHKTTGKSTKSLMAILADMQSDQALIDSTHFDDSNKIRDGILARAPDTMINHASNYFIKDASELSMRTAEMVHFANYFTMAAQRADKHPKVDFFYMHCANSSIFFPRFLELNWLSDASKIRLLEWKARSDLALYASRHVPILDVQEIARYTPKEAVSGDPWARIIERGISCHDDGHSSKLVRALANAKKVCVPWEGKEELGFVVKGDMWDLAGQMAVDSIDVGPRWIRGAGFEEAWADVPGREAKL</sequence>
<dbReference type="InterPro" id="IPR025337">
    <property type="entry name" value="Questin_oxidase-like"/>
</dbReference>
<evidence type="ECO:0000256" key="1">
    <source>
        <dbReference type="ARBA" id="ARBA00023002"/>
    </source>
</evidence>